<organism evidence="2 3">
    <name type="scientific">Trichoderma cornu-damae</name>
    <dbReference type="NCBI Taxonomy" id="654480"/>
    <lineage>
        <taxon>Eukaryota</taxon>
        <taxon>Fungi</taxon>
        <taxon>Dikarya</taxon>
        <taxon>Ascomycota</taxon>
        <taxon>Pezizomycotina</taxon>
        <taxon>Sordariomycetes</taxon>
        <taxon>Hypocreomycetidae</taxon>
        <taxon>Hypocreales</taxon>
        <taxon>Hypocreaceae</taxon>
        <taxon>Trichoderma</taxon>
    </lineage>
</organism>
<name>A0A9P8TVX4_9HYPO</name>
<evidence type="ECO:0000313" key="2">
    <source>
        <dbReference type="EMBL" id="KAH6607039.1"/>
    </source>
</evidence>
<dbReference type="Proteomes" id="UP000827724">
    <property type="component" value="Unassembled WGS sequence"/>
</dbReference>
<proteinExistence type="predicted"/>
<evidence type="ECO:0000256" key="1">
    <source>
        <dbReference type="SAM" id="MobiDB-lite"/>
    </source>
</evidence>
<sequence>MALCQGKNPFPRGTLGGITHPRISLAPGRGHPNFWGRSKAWSAHHLTDSFPPGPRELFPLADTLGNSSSSSSYSGNTP</sequence>
<keyword evidence="3" id="KW-1185">Reference proteome</keyword>
<evidence type="ECO:0000313" key="3">
    <source>
        <dbReference type="Proteomes" id="UP000827724"/>
    </source>
</evidence>
<dbReference type="EMBL" id="JAIWOZ010000003">
    <property type="protein sequence ID" value="KAH6607039.1"/>
    <property type="molecule type" value="Genomic_DNA"/>
</dbReference>
<gene>
    <name evidence="2" type="ORF">Trco_003352</name>
</gene>
<reference evidence="2" key="1">
    <citation type="submission" date="2021-08" db="EMBL/GenBank/DDBJ databases">
        <title>Chromosome-Level Trichoderma cornu-damae using Hi-C Data.</title>
        <authorList>
            <person name="Kim C.S."/>
        </authorList>
    </citation>
    <scope>NUCLEOTIDE SEQUENCE</scope>
    <source>
        <strain evidence="2">KA19-0412C</strain>
    </source>
</reference>
<feature type="region of interest" description="Disordered" evidence="1">
    <location>
        <begin position="1"/>
        <end position="23"/>
    </location>
</feature>
<accession>A0A9P8TVX4</accession>
<feature type="compositionally biased region" description="Low complexity" evidence="1">
    <location>
        <begin position="67"/>
        <end position="78"/>
    </location>
</feature>
<feature type="region of interest" description="Disordered" evidence="1">
    <location>
        <begin position="52"/>
        <end position="78"/>
    </location>
</feature>
<protein>
    <submittedName>
        <fullName evidence="2">Uncharacterized protein</fullName>
    </submittedName>
</protein>
<dbReference type="AlphaFoldDB" id="A0A9P8TVX4"/>
<comment type="caution">
    <text evidence="2">The sequence shown here is derived from an EMBL/GenBank/DDBJ whole genome shotgun (WGS) entry which is preliminary data.</text>
</comment>